<dbReference type="FunFam" id="1.10.287.610:FF:000001">
    <property type="entry name" value="30S ribosomal protein S2"/>
    <property type="match status" value="1"/>
</dbReference>
<dbReference type="Gene3D" id="1.10.287.610">
    <property type="entry name" value="Helix hairpin bin"/>
    <property type="match status" value="1"/>
</dbReference>
<evidence type="ECO:0000256" key="4">
    <source>
        <dbReference type="ARBA" id="ARBA00035155"/>
    </source>
</evidence>
<organism evidence="8">
    <name type="scientific">Scotinosphaera sp. NIES-154</name>
    <dbReference type="NCBI Taxonomy" id="2249731"/>
    <lineage>
        <taxon>Eukaryota</taxon>
        <taxon>Viridiplantae</taxon>
        <taxon>Chlorophyta</taxon>
        <taxon>core chlorophytes</taxon>
        <taxon>Ulvophyceae</taxon>
        <taxon>Scotinosphaerales</taxon>
        <taxon>Scotinosphaeraceae</taxon>
        <taxon>Scotinosphaera</taxon>
    </lineage>
</organism>
<evidence type="ECO:0000256" key="2">
    <source>
        <dbReference type="ARBA" id="ARBA00022980"/>
    </source>
</evidence>
<comment type="similarity">
    <text evidence="1 5 6">Belongs to the universal ribosomal protein uS2 family.</text>
</comment>
<dbReference type="GO" id="GO:0006412">
    <property type="term" value="P:translation"/>
    <property type="evidence" value="ECO:0007669"/>
    <property type="project" value="UniProtKB-UniRule"/>
</dbReference>
<dbReference type="HAMAP" id="MF_00291_B">
    <property type="entry name" value="Ribosomal_uS2_B"/>
    <property type="match status" value="1"/>
</dbReference>
<evidence type="ECO:0000256" key="3">
    <source>
        <dbReference type="ARBA" id="ARBA00023274"/>
    </source>
</evidence>
<dbReference type="InterPro" id="IPR018130">
    <property type="entry name" value="Ribosomal_uS2_CS"/>
</dbReference>
<evidence type="ECO:0000313" key="8">
    <source>
        <dbReference type="EMBL" id="AWX53504.1"/>
    </source>
</evidence>
<dbReference type="PANTHER" id="PTHR12534:SF0">
    <property type="entry name" value="SMALL RIBOSOMAL SUBUNIT PROTEIN US2M"/>
    <property type="match status" value="1"/>
</dbReference>
<dbReference type="Pfam" id="PF00318">
    <property type="entry name" value="Ribosomal_S2"/>
    <property type="match status" value="1"/>
</dbReference>
<feature type="region of interest" description="Disordered" evidence="7">
    <location>
        <begin position="257"/>
        <end position="279"/>
    </location>
</feature>
<accession>A0A2Z4MAA2</accession>
<dbReference type="PRINTS" id="PR00395">
    <property type="entry name" value="RIBOSOMALS2"/>
</dbReference>
<evidence type="ECO:0000256" key="6">
    <source>
        <dbReference type="RuleBase" id="RU003631"/>
    </source>
</evidence>
<dbReference type="AlphaFoldDB" id="A0A2Z4MAA2"/>
<dbReference type="GO" id="GO:0005763">
    <property type="term" value="C:mitochondrial small ribosomal subunit"/>
    <property type="evidence" value="ECO:0007669"/>
    <property type="project" value="TreeGrafter"/>
</dbReference>
<gene>
    <name evidence="5 8" type="primary">rps2</name>
</gene>
<name>A0A2Z4MAA2_9CHLO</name>
<dbReference type="InterPro" id="IPR005706">
    <property type="entry name" value="Ribosomal_uS2_bac/mit/plastid"/>
</dbReference>
<geneLocation type="chloroplast" evidence="8"/>
<dbReference type="SUPFAM" id="SSF52313">
    <property type="entry name" value="Ribosomal protein S2"/>
    <property type="match status" value="1"/>
</dbReference>
<dbReference type="GO" id="GO:0009507">
    <property type="term" value="C:chloroplast"/>
    <property type="evidence" value="ECO:0007669"/>
    <property type="project" value="UniProtKB-SubCell"/>
</dbReference>
<comment type="subcellular location">
    <subcellularLocation>
        <location evidence="5">Plastid</location>
        <location evidence="5">Chloroplast</location>
    </subcellularLocation>
</comment>
<keyword evidence="8" id="KW-0150">Chloroplast</keyword>
<dbReference type="Gene3D" id="3.40.50.10490">
    <property type="entry name" value="Glucose-6-phosphate isomerase like protein, domain 1"/>
    <property type="match status" value="1"/>
</dbReference>
<evidence type="ECO:0000256" key="1">
    <source>
        <dbReference type="ARBA" id="ARBA00006242"/>
    </source>
</evidence>
<keyword evidence="8" id="KW-0934">Plastid</keyword>
<evidence type="ECO:0000256" key="5">
    <source>
        <dbReference type="HAMAP-Rule" id="MF_00291"/>
    </source>
</evidence>
<dbReference type="InterPro" id="IPR001865">
    <property type="entry name" value="Ribosomal_uS2"/>
</dbReference>
<feature type="compositionally biased region" description="Basic residues" evidence="7">
    <location>
        <begin position="267"/>
        <end position="279"/>
    </location>
</feature>
<dbReference type="PANTHER" id="PTHR12534">
    <property type="entry name" value="30S RIBOSOMAL PROTEIN S2 PROKARYOTIC AND ORGANELLAR"/>
    <property type="match status" value="1"/>
</dbReference>
<protein>
    <recommendedName>
        <fullName evidence="4 5">Small ribosomal subunit protein uS2c</fullName>
    </recommendedName>
</protein>
<keyword evidence="3 5" id="KW-0687">Ribonucleoprotein</keyword>
<evidence type="ECO:0000256" key="7">
    <source>
        <dbReference type="SAM" id="MobiDB-lite"/>
    </source>
</evidence>
<reference evidence="8" key="1">
    <citation type="submission" date="2017-12" db="EMBL/GenBank/DDBJ databases">
        <title>Resolution of core Chlorophyta phylogeny using heterogeneous models with AT-rich chloroplast sequence data.</title>
        <authorList>
            <person name="Fang L."/>
        </authorList>
    </citation>
    <scope>NUCLEOTIDE SEQUENCE</scope>
</reference>
<sequence>MSLQNISLQKKAQAGVHWGHQTSKWNPKMEPYIYGEKNGFHIIDLVQTCIQLKQVNQILTDTAQQGKSCLFVGTRKEISPLIEKIALESNSFYVNQRWLGGLLTNWKTIQSSIKKLNKIELQEKRGELFKDLSKKETALAKKEKERLEKYLGGVKNMLFLPSIVIIVGQPEEMKAVQECRKLGIPSITLLDTNCNPSLADLFITTNDDSVASVEYILTQFSNAILTGKKKRQKQFLKDREKTRKKTTSFKKGTSLTLASSMVSTNQRPKRTNSTKPDKK</sequence>
<proteinExistence type="inferred from homology"/>
<dbReference type="GO" id="GO:0003735">
    <property type="term" value="F:structural constituent of ribosome"/>
    <property type="evidence" value="ECO:0007669"/>
    <property type="project" value="InterPro"/>
</dbReference>
<dbReference type="NCBIfam" id="TIGR01011">
    <property type="entry name" value="rpsB_bact"/>
    <property type="match status" value="1"/>
</dbReference>
<dbReference type="CDD" id="cd01425">
    <property type="entry name" value="RPS2"/>
    <property type="match status" value="1"/>
</dbReference>
<dbReference type="PROSITE" id="PS00963">
    <property type="entry name" value="RIBOSOMAL_S2_2"/>
    <property type="match status" value="1"/>
</dbReference>
<keyword evidence="2 5" id="KW-0689">Ribosomal protein</keyword>
<feature type="compositionally biased region" description="Polar residues" evidence="7">
    <location>
        <begin position="257"/>
        <end position="266"/>
    </location>
</feature>
<dbReference type="InterPro" id="IPR023591">
    <property type="entry name" value="Ribosomal_uS2_flav_dom_sf"/>
</dbReference>
<dbReference type="EMBL" id="MG721948">
    <property type="protein sequence ID" value="AWX53504.1"/>
    <property type="molecule type" value="Genomic_DNA"/>
</dbReference>